<accession>A0A1F5BT83</accession>
<proteinExistence type="predicted"/>
<organism evidence="2 3">
    <name type="scientific">Candidatus Azambacteria bacterium RIFCSPLOWO2_01_FULL_46_25</name>
    <dbReference type="NCBI Taxonomy" id="1797298"/>
    <lineage>
        <taxon>Bacteria</taxon>
        <taxon>Candidatus Azamiibacteriota</taxon>
    </lineage>
</organism>
<evidence type="ECO:0000313" key="2">
    <source>
        <dbReference type="EMBL" id="OGD33827.1"/>
    </source>
</evidence>
<dbReference type="EMBL" id="MEYS01000003">
    <property type="protein sequence ID" value="OGD33827.1"/>
    <property type="molecule type" value="Genomic_DNA"/>
</dbReference>
<dbReference type="Pfam" id="PF18929">
    <property type="entry name" value="DUF5678"/>
    <property type="match status" value="1"/>
</dbReference>
<protein>
    <recommendedName>
        <fullName evidence="1">DUF5678 domain-containing protein</fullName>
    </recommendedName>
</protein>
<evidence type="ECO:0000313" key="3">
    <source>
        <dbReference type="Proteomes" id="UP000176650"/>
    </source>
</evidence>
<dbReference type="Proteomes" id="UP000176650">
    <property type="component" value="Unassembled WGS sequence"/>
</dbReference>
<dbReference type="InterPro" id="IPR043734">
    <property type="entry name" value="DUF5678"/>
</dbReference>
<feature type="domain" description="DUF5678" evidence="1">
    <location>
        <begin position="10"/>
        <end position="56"/>
    </location>
</feature>
<gene>
    <name evidence="2" type="ORF">A2988_02005</name>
</gene>
<sequence>MNINWGKIYTKYAGLWVAMKDDEKTVIGSGKTAKEALKKAQEKGFRNPLLNYVPKKLVHFAGAN</sequence>
<name>A0A1F5BT83_9BACT</name>
<reference evidence="2 3" key="1">
    <citation type="journal article" date="2016" name="Nat. Commun.">
        <title>Thousands of microbial genomes shed light on interconnected biogeochemical processes in an aquifer system.</title>
        <authorList>
            <person name="Anantharaman K."/>
            <person name="Brown C.T."/>
            <person name="Hug L.A."/>
            <person name="Sharon I."/>
            <person name="Castelle C.J."/>
            <person name="Probst A.J."/>
            <person name="Thomas B.C."/>
            <person name="Singh A."/>
            <person name="Wilkins M.J."/>
            <person name="Karaoz U."/>
            <person name="Brodie E.L."/>
            <person name="Williams K.H."/>
            <person name="Hubbard S.S."/>
            <person name="Banfield J.F."/>
        </authorList>
    </citation>
    <scope>NUCLEOTIDE SEQUENCE [LARGE SCALE GENOMIC DNA]</scope>
</reference>
<dbReference type="AlphaFoldDB" id="A0A1F5BT83"/>
<evidence type="ECO:0000259" key="1">
    <source>
        <dbReference type="Pfam" id="PF18929"/>
    </source>
</evidence>
<comment type="caution">
    <text evidence="2">The sequence shown here is derived from an EMBL/GenBank/DDBJ whole genome shotgun (WGS) entry which is preliminary data.</text>
</comment>